<accession>A0ACC1R1M8</accession>
<sequence length="165" mass="18390">MTAAARRRKIQDDGATLVWSACREATRFFVELSGQLPAQAALPLRIVFPFVQNVGHTPQGSEHNDYLTRAERWLFLCQGTENGQILADAAARSDEQINYALGRPPPFVLLENIQMTVGDKYTSVADVVRDFWNPDRTADLIYLMAQVHPSPLQPWRPSPGPSSSP</sequence>
<dbReference type="Proteomes" id="UP001148737">
    <property type="component" value="Unassembled WGS sequence"/>
</dbReference>
<organism evidence="1 2">
    <name type="scientific">Lecanicillium saksenae</name>
    <dbReference type="NCBI Taxonomy" id="468837"/>
    <lineage>
        <taxon>Eukaryota</taxon>
        <taxon>Fungi</taxon>
        <taxon>Dikarya</taxon>
        <taxon>Ascomycota</taxon>
        <taxon>Pezizomycotina</taxon>
        <taxon>Sordariomycetes</taxon>
        <taxon>Hypocreomycetidae</taxon>
        <taxon>Hypocreales</taxon>
        <taxon>Cordycipitaceae</taxon>
        <taxon>Lecanicillium</taxon>
    </lineage>
</organism>
<reference evidence="1" key="1">
    <citation type="submission" date="2022-07" db="EMBL/GenBank/DDBJ databases">
        <title>Genome Sequence of Lecanicillium saksenae.</title>
        <authorList>
            <person name="Buettner E."/>
        </authorList>
    </citation>
    <scope>NUCLEOTIDE SEQUENCE</scope>
    <source>
        <strain evidence="1">VT-O1</strain>
    </source>
</reference>
<comment type="caution">
    <text evidence="1">The sequence shown here is derived from an EMBL/GenBank/DDBJ whole genome shotgun (WGS) entry which is preliminary data.</text>
</comment>
<evidence type="ECO:0000313" key="2">
    <source>
        <dbReference type="Proteomes" id="UP001148737"/>
    </source>
</evidence>
<name>A0ACC1R1M8_9HYPO</name>
<gene>
    <name evidence="1" type="ORF">NLG97_g2409</name>
</gene>
<evidence type="ECO:0000313" key="1">
    <source>
        <dbReference type="EMBL" id="KAJ3496771.1"/>
    </source>
</evidence>
<dbReference type="EMBL" id="JANAKD010000162">
    <property type="protein sequence ID" value="KAJ3496771.1"/>
    <property type="molecule type" value="Genomic_DNA"/>
</dbReference>
<proteinExistence type="predicted"/>
<keyword evidence="2" id="KW-1185">Reference proteome</keyword>
<protein>
    <submittedName>
        <fullName evidence="1">Uncharacterized protein</fullName>
    </submittedName>
</protein>